<protein>
    <submittedName>
        <fullName evidence="2">Unannotated protein</fullName>
    </submittedName>
</protein>
<proteinExistence type="predicted"/>
<organism evidence="2">
    <name type="scientific">freshwater metagenome</name>
    <dbReference type="NCBI Taxonomy" id="449393"/>
    <lineage>
        <taxon>unclassified sequences</taxon>
        <taxon>metagenomes</taxon>
        <taxon>ecological metagenomes</taxon>
    </lineage>
</organism>
<evidence type="ECO:0000256" key="1">
    <source>
        <dbReference type="SAM" id="MobiDB-lite"/>
    </source>
</evidence>
<gene>
    <name evidence="2" type="ORF">UFOPK3610_00479</name>
</gene>
<dbReference type="EMBL" id="CAFBMR010000011">
    <property type="protein sequence ID" value="CAB4906730.1"/>
    <property type="molecule type" value="Genomic_DNA"/>
</dbReference>
<dbReference type="AlphaFoldDB" id="A0A6J7GQX5"/>
<accession>A0A6J7GQX5</accession>
<feature type="region of interest" description="Disordered" evidence="1">
    <location>
        <begin position="81"/>
        <end position="100"/>
    </location>
</feature>
<name>A0A6J7GQX5_9ZZZZ</name>
<sequence>MVQSLLGGGDDWALGQIRLAALLQQHHDEEVAKAANTDAQRSRASSGFVVRHSHEVGANCRDNGTRAEGHDQAHRLRLRQIAKAPDEQGTDDQSGLRESAKDRCFKHGFLST</sequence>
<feature type="region of interest" description="Disordered" evidence="1">
    <location>
        <begin position="32"/>
        <end position="73"/>
    </location>
</feature>
<feature type="compositionally biased region" description="Basic and acidic residues" evidence="1">
    <location>
        <begin position="63"/>
        <end position="73"/>
    </location>
</feature>
<evidence type="ECO:0000313" key="2">
    <source>
        <dbReference type="EMBL" id="CAB4906730.1"/>
    </source>
</evidence>
<reference evidence="2" key="1">
    <citation type="submission" date="2020-05" db="EMBL/GenBank/DDBJ databases">
        <authorList>
            <person name="Chiriac C."/>
            <person name="Salcher M."/>
            <person name="Ghai R."/>
            <person name="Kavagutti S V."/>
        </authorList>
    </citation>
    <scope>NUCLEOTIDE SEQUENCE</scope>
</reference>